<keyword evidence="6" id="KW-1185">Reference proteome</keyword>
<dbReference type="PANTHER" id="PTHR24096">
    <property type="entry name" value="LONG-CHAIN-FATTY-ACID--COA LIGASE"/>
    <property type="match status" value="1"/>
</dbReference>
<organism evidence="5 6">
    <name type="scientific">Aspergillus nanangensis</name>
    <dbReference type="NCBI Taxonomy" id="2582783"/>
    <lineage>
        <taxon>Eukaryota</taxon>
        <taxon>Fungi</taxon>
        <taxon>Dikarya</taxon>
        <taxon>Ascomycota</taxon>
        <taxon>Pezizomycotina</taxon>
        <taxon>Eurotiomycetes</taxon>
        <taxon>Eurotiomycetidae</taxon>
        <taxon>Eurotiales</taxon>
        <taxon>Aspergillaceae</taxon>
        <taxon>Aspergillus</taxon>
        <taxon>Aspergillus subgen. Circumdati</taxon>
    </lineage>
</organism>
<name>A0AAD4GU00_ASPNN</name>
<dbReference type="Gene3D" id="2.30.38.10">
    <property type="entry name" value="Luciferase, Domain 3"/>
    <property type="match status" value="1"/>
</dbReference>
<sequence>MSSTIISDLTVHLRPDRSITQMMLENKSNADPAKVISEDILTGKTITYGQLREDAFKAAFALRHRMGMKGNDTVTIIGRSCVDYIVAAHAIWAAGGVVSTINHSSTPKELVHAINIIQPKFFIVDASVEPKLREALAQTEYKSATIMTLIERVDNLALFPDDLLVGSRRIEAEAYVLDGKDARTVCAALVLSSGTTGLPKAVMLSHYNLTAILSHIYGLYVCALMGPWLGYYVCLVPSFDLDTYCRLLQDKQATLARLVPPVALMLAENPIVQKYSYSTLEYFSCSAAPLKPLVASKLQKRFPHVSLCQTYGCTELSSCVSQSGVRDKDAPLVSGGSLLANMKVRFIDDHCHDVKSGEPGEICVSAPSIMMGYKDNEAATQEAMLEPGWYRTGDIGYLDAKGYLIIIDRIKDVIKYKGFQISPTELEEIIGQHPSVADSGVTSVWDDSEATEIPQAFVVPVSGTFTSERAGLAKEIQDMVAAKVAGYKKLRGGVRFIDQLPRNPTGKLLRRELRQKASLKAHL</sequence>
<dbReference type="AlphaFoldDB" id="A0AAD4GU00"/>
<dbReference type="Pfam" id="PF00501">
    <property type="entry name" value="AMP-binding"/>
    <property type="match status" value="1"/>
</dbReference>
<comment type="caution">
    <text evidence="5">The sequence shown here is derived from an EMBL/GenBank/DDBJ whole genome shotgun (WGS) entry which is preliminary data.</text>
</comment>
<evidence type="ECO:0000259" key="3">
    <source>
        <dbReference type="Pfam" id="PF00501"/>
    </source>
</evidence>
<reference evidence="5" key="2">
    <citation type="submission" date="2020-02" db="EMBL/GenBank/DDBJ databases">
        <authorList>
            <person name="Gilchrist C.L.M."/>
            <person name="Chooi Y.-H."/>
        </authorList>
    </citation>
    <scope>NUCLEOTIDE SEQUENCE</scope>
    <source>
        <strain evidence="5">MST-FP2251</strain>
    </source>
</reference>
<dbReference type="PANTHER" id="PTHR24096:SF149">
    <property type="entry name" value="AMP-BINDING DOMAIN-CONTAINING PROTEIN-RELATED"/>
    <property type="match status" value="1"/>
</dbReference>
<dbReference type="Gene3D" id="3.40.50.980">
    <property type="match status" value="3"/>
</dbReference>
<dbReference type="InterPro" id="IPR045851">
    <property type="entry name" value="AMP-bd_C_sf"/>
</dbReference>
<evidence type="ECO:0000256" key="1">
    <source>
        <dbReference type="ARBA" id="ARBA00006432"/>
    </source>
</evidence>
<dbReference type="GO" id="GO:0016405">
    <property type="term" value="F:CoA-ligase activity"/>
    <property type="evidence" value="ECO:0007669"/>
    <property type="project" value="TreeGrafter"/>
</dbReference>
<evidence type="ECO:0000259" key="4">
    <source>
        <dbReference type="Pfam" id="PF13193"/>
    </source>
</evidence>
<feature type="domain" description="AMP-dependent synthetase/ligase" evidence="3">
    <location>
        <begin position="31"/>
        <end position="373"/>
    </location>
</feature>
<comment type="similarity">
    <text evidence="1">Belongs to the ATP-dependent AMP-binding enzyme family.</text>
</comment>
<dbReference type="InterPro" id="IPR020845">
    <property type="entry name" value="AMP-binding_CS"/>
</dbReference>
<dbReference type="InterPro" id="IPR025110">
    <property type="entry name" value="AMP-bd_C"/>
</dbReference>
<dbReference type="Pfam" id="PF13193">
    <property type="entry name" value="AMP-binding_C"/>
    <property type="match status" value="1"/>
</dbReference>
<evidence type="ECO:0000313" key="6">
    <source>
        <dbReference type="Proteomes" id="UP001194746"/>
    </source>
</evidence>
<dbReference type="Proteomes" id="UP001194746">
    <property type="component" value="Unassembled WGS sequence"/>
</dbReference>
<protein>
    <submittedName>
        <fullName evidence="5">Uncharacterized protein</fullName>
    </submittedName>
</protein>
<reference evidence="5" key="1">
    <citation type="journal article" date="2019" name="Beilstein J. Org. Chem.">
        <title>Nanangenines: drimane sesquiterpenoids as the dominant metabolite cohort of a novel Australian fungus, Aspergillus nanangensis.</title>
        <authorList>
            <person name="Lacey H.J."/>
            <person name="Gilchrist C.L.M."/>
            <person name="Crombie A."/>
            <person name="Kalaitzis J.A."/>
            <person name="Vuong D."/>
            <person name="Rutledge P.J."/>
            <person name="Turner P."/>
            <person name="Pitt J.I."/>
            <person name="Lacey E."/>
            <person name="Chooi Y.H."/>
            <person name="Piggott A.M."/>
        </authorList>
    </citation>
    <scope>NUCLEOTIDE SEQUENCE</scope>
    <source>
        <strain evidence="5">MST-FP2251</strain>
    </source>
</reference>
<dbReference type="InterPro" id="IPR000873">
    <property type="entry name" value="AMP-dep_synth/lig_dom"/>
</dbReference>
<dbReference type="Gene3D" id="3.30.300.30">
    <property type="match status" value="1"/>
</dbReference>
<dbReference type="EMBL" id="VCAU01000029">
    <property type="protein sequence ID" value="KAF9890114.1"/>
    <property type="molecule type" value="Genomic_DNA"/>
</dbReference>
<gene>
    <name evidence="5" type="ORF">FE257_006275</name>
</gene>
<evidence type="ECO:0000256" key="2">
    <source>
        <dbReference type="ARBA" id="ARBA00022598"/>
    </source>
</evidence>
<dbReference type="PROSITE" id="PS00455">
    <property type="entry name" value="AMP_BINDING"/>
    <property type="match status" value="1"/>
</dbReference>
<dbReference type="SUPFAM" id="SSF56801">
    <property type="entry name" value="Acetyl-CoA synthetase-like"/>
    <property type="match status" value="1"/>
</dbReference>
<accession>A0AAD4GU00</accession>
<proteinExistence type="inferred from homology"/>
<keyword evidence="2" id="KW-0436">Ligase</keyword>
<evidence type="ECO:0000313" key="5">
    <source>
        <dbReference type="EMBL" id="KAF9890114.1"/>
    </source>
</evidence>
<feature type="domain" description="AMP-binding enzyme C-terminal" evidence="4">
    <location>
        <begin position="425"/>
        <end position="507"/>
    </location>
</feature>